<keyword evidence="1" id="KW-0472">Membrane</keyword>
<proteinExistence type="predicted"/>
<dbReference type="Proteomes" id="UP000249890">
    <property type="component" value="Chromosome"/>
</dbReference>
<gene>
    <name evidence="2" type="ORF">B9T62_17655</name>
</gene>
<evidence type="ECO:0000313" key="3">
    <source>
        <dbReference type="Proteomes" id="UP000249890"/>
    </source>
</evidence>
<protein>
    <submittedName>
        <fullName evidence="2">Uncharacterized protein</fullName>
    </submittedName>
</protein>
<dbReference type="OrthoDB" id="1700423at2"/>
<feature type="transmembrane region" description="Helical" evidence="1">
    <location>
        <begin position="392"/>
        <end position="413"/>
    </location>
</feature>
<dbReference type="KEGG" id="pdh:B9T62_17655"/>
<feature type="transmembrane region" description="Helical" evidence="1">
    <location>
        <begin position="207"/>
        <end position="225"/>
    </location>
</feature>
<dbReference type="AlphaFoldDB" id="A0A2Z2KA66"/>
<keyword evidence="1" id="KW-1133">Transmembrane helix</keyword>
<keyword evidence="1" id="KW-0812">Transmembrane</keyword>
<feature type="transmembrane region" description="Helical" evidence="1">
    <location>
        <begin position="331"/>
        <end position="348"/>
    </location>
</feature>
<reference evidence="2 3" key="1">
    <citation type="submission" date="2017-06" db="EMBL/GenBank/DDBJ databases">
        <title>Complete genome sequence of Paenibacillus donghaensis KCTC 13049T isolated from East Sea sediment, South Korea.</title>
        <authorList>
            <person name="Jung B.K."/>
            <person name="Hong S.-J."/>
            <person name="Shin J.-H."/>
        </authorList>
    </citation>
    <scope>NUCLEOTIDE SEQUENCE [LARGE SCALE GENOMIC DNA]</scope>
    <source>
        <strain evidence="2 3">KCTC 13049</strain>
    </source>
</reference>
<dbReference type="EMBL" id="CP021780">
    <property type="protein sequence ID" value="ASA22454.1"/>
    <property type="molecule type" value="Genomic_DNA"/>
</dbReference>
<name>A0A2Z2KA66_9BACL</name>
<evidence type="ECO:0000256" key="1">
    <source>
        <dbReference type="SAM" id="Phobius"/>
    </source>
</evidence>
<feature type="transmembrane region" description="Helical" evidence="1">
    <location>
        <begin position="300"/>
        <end position="324"/>
    </location>
</feature>
<sequence>MRLLNLLTRFELRKILRRKSTLVGIIIILAVAVFLEFMSVSGENVVGEDGNDISGLSAISLSRQNAHRLAGELNTESIAAAIDRHLLATKKTENLNKTTEEGISLSNKAYGKYEQKDVEINNLIRIAYSSSDKYDYYIMDKLSTHDASAFYQKRMDKINKYLNMEFSYGNYSTDEKDYFKAMNGKINVPFKFDYSSGWMNLMRDLDLVILVTAFVISLSVSRVFAGEYQSGADSIILSSRYGRSKLISAKLRASFLFSTGLYFGSILFLTVIMLSVYGQYGSGSNIQIILFQSPYPLTIFQTYLASVLIGYIACLLIMSITLLFSARMKSPFSVILCSVVLLLAPLFIPDSKSSRLFNNLLNLLPSKMLDGYSVFARYESYHVFNRIIAEPWVIGAVALTFTLAFLPFTYHSFKHHQVV</sequence>
<feature type="transmembrane region" description="Helical" evidence="1">
    <location>
        <begin position="21"/>
        <end position="40"/>
    </location>
</feature>
<dbReference type="Pfam" id="PF12679">
    <property type="entry name" value="ABC2_membrane_2"/>
    <property type="match status" value="1"/>
</dbReference>
<evidence type="ECO:0000313" key="2">
    <source>
        <dbReference type="EMBL" id="ASA22454.1"/>
    </source>
</evidence>
<organism evidence="2 3">
    <name type="scientific">Paenibacillus donghaensis</name>
    <dbReference type="NCBI Taxonomy" id="414771"/>
    <lineage>
        <taxon>Bacteria</taxon>
        <taxon>Bacillati</taxon>
        <taxon>Bacillota</taxon>
        <taxon>Bacilli</taxon>
        <taxon>Bacillales</taxon>
        <taxon>Paenibacillaceae</taxon>
        <taxon>Paenibacillus</taxon>
    </lineage>
</organism>
<dbReference type="PANTHER" id="PTHR37305">
    <property type="entry name" value="INTEGRAL MEMBRANE PROTEIN-RELATED"/>
    <property type="match status" value="1"/>
</dbReference>
<dbReference type="GO" id="GO:0140359">
    <property type="term" value="F:ABC-type transporter activity"/>
    <property type="evidence" value="ECO:0007669"/>
    <property type="project" value="InterPro"/>
</dbReference>
<dbReference type="GO" id="GO:0005886">
    <property type="term" value="C:plasma membrane"/>
    <property type="evidence" value="ECO:0007669"/>
    <property type="project" value="UniProtKB-SubCell"/>
</dbReference>
<keyword evidence="3" id="KW-1185">Reference proteome</keyword>
<feature type="transmembrane region" description="Helical" evidence="1">
    <location>
        <begin position="253"/>
        <end position="280"/>
    </location>
</feature>
<accession>A0A2Z2KA66</accession>
<dbReference type="PANTHER" id="PTHR37305:SF1">
    <property type="entry name" value="MEMBRANE PROTEIN"/>
    <property type="match status" value="1"/>
</dbReference>